<dbReference type="InParanoid" id="A0A3Q7G931"/>
<feature type="compositionally biased region" description="Basic and acidic residues" evidence="1">
    <location>
        <begin position="49"/>
        <end position="62"/>
    </location>
</feature>
<reference evidence="2" key="1">
    <citation type="journal article" date="2012" name="Nature">
        <title>The tomato genome sequence provides insights into fleshy fruit evolution.</title>
        <authorList>
            <consortium name="Tomato Genome Consortium"/>
        </authorList>
    </citation>
    <scope>NUCLEOTIDE SEQUENCE [LARGE SCALE GENOMIC DNA]</scope>
    <source>
        <strain evidence="2">cv. Heinz 1706</strain>
    </source>
</reference>
<proteinExistence type="predicted"/>
<keyword evidence="3" id="KW-1185">Reference proteome</keyword>
<evidence type="ECO:0000313" key="2">
    <source>
        <dbReference type="EnsemblPlants" id="Solyc03g078420.3.1"/>
    </source>
</evidence>
<name>A0A3Q7G931_SOLLC</name>
<dbReference type="AlphaFoldDB" id="A0A3Q7G931"/>
<dbReference type="EnsemblPlants" id="Solyc03g078420.3.1">
    <property type="protein sequence ID" value="Solyc03g078420.3.1"/>
    <property type="gene ID" value="Solyc03g078420.3"/>
</dbReference>
<protein>
    <submittedName>
        <fullName evidence="2">Uncharacterized protein</fullName>
    </submittedName>
</protein>
<evidence type="ECO:0000313" key="3">
    <source>
        <dbReference type="Proteomes" id="UP000004994"/>
    </source>
</evidence>
<feature type="compositionally biased region" description="Basic and acidic residues" evidence="1">
    <location>
        <begin position="70"/>
        <end position="123"/>
    </location>
</feature>
<evidence type="ECO:0000256" key="1">
    <source>
        <dbReference type="SAM" id="MobiDB-lite"/>
    </source>
</evidence>
<accession>A0A3Q7G931</accession>
<sequence length="123" mass="13645">MGACASKPKVLEGTAPHVLGEDIINNNKQEGIVGDDVPNKPHSLSNLFKEGKEGSEEVKEETSTEAQLPKTEETPENKTEDKDEVMKSEAEVSKVEDIAVEEEKPPKKPVVEEKKSGKFWWDK</sequence>
<feature type="region of interest" description="Disordered" evidence="1">
    <location>
        <begin position="29"/>
        <end position="123"/>
    </location>
</feature>
<reference evidence="2" key="2">
    <citation type="submission" date="2019-01" db="UniProtKB">
        <authorList>
            <consortium name="EnsemblPlants"/>
        </authorList>
    </citation>
    <scope>IDENTIFICATION</scope>
    <source>
        <strain evidence="2">cv. Heinz 1706</strain>
    </source>
</reference>
<dbReference type="Proteomes" id="UP000004994">
    <property type="component" value="Chromosome 3"/>
</dbReference>
<dbReference type="Gramene" id="Solyc03g078420.3.1">
    <property type="protein sequence ID" value="Solyc03g078420.3.1"/>
    <property type="gene ID" value="Solyc03g078420.3"/>
</dbReference>
<organism evidence="2">
    <name type="scientific">Solanum lycopersicum</name>
    <name type="common">Tomato</name>
    <name type="synonym">Lycopersicon esculentum</name>
    <dbReference type="NCBI Taxonomy" id="4081"/>
    <lineage>
        <taxon>Eukaryota</taxon>
        <taxon>Viridiplantae</taxon>
        <taxon>Streptophyta</taxon>
        <taxon>Embryophyta</taxon>
        <taxon>Tracheophyta</taxon>
        <taxon>Spermatophyta</taxon>
        <taxon>Magnoliopsida</taxon>
        <taxon>eudicotyledons</taxon>
        <taxon>Gunneridae</taxon>
        <taxon>Pentapetalae</taxon>
        <taxon>asterids</taxon>
        <taxon>lamiids</taxon>
        <taxon>Solanales</taxon>
        <taxon>Solanaceae</taxon>
        <taxon>Solanoideae</taxon>
        <taxon>Solaneae</taxon>
        <taxon>Solanum</taxon>
        <taxon>Solanum subgen. Lycopersicon</taxon>
    </lineage>
</organism>